<organism evidence="1 2">
    <name type="scientific">Actinomadura darangshiensis</name>
    <dbReference type="NCBI Taxonomy" id="705336"/>
    <lineage>
        <taxon>Bacteria</taxon>
        <taxon>Bacillati</taxon>
        <taxon>Actinomycetota</taxon>
        <taxon>Actinomycetes</taxon>
        <taxon>Streptosporangiales</taxon>
        <taxon>Thermomonosporaceae</taxon>
        <taxon>Actinomadura</taxon>
    </lineage>
</organism>
<name>A0A4R5BLW3_9ACTN</name>
<sequence length="139" mass="14984">MSCQAVLPVSSRASAASPCALAPARSPRARQAWASRSWARACPAGRRASRNASPAVLVAGAELDGGEAGEQPRPPRCGRWLVQGAPEQPNRGGSVAASRRRLRRALRRHHGGRVRQRLGVQQVPGHRFRWFSVKTTLPA</sequence>
<dbReference type="EMBL" id="SMKY01000027">
    <property type="protein sequence ID" value="TDD86865.1"/>
    <property type="molecule type" value="Genomic_DNA"/>
</dbReference>
<proteinExistence type="predicted"/>
<evidence type="ECO:0000313" key="2">
    <source>
        <dbReference type="Proteomes" id="UP000295578"/>
    </source>
</evidence>
<evidence type="ECO:0000313" key="1">
    <source>
        <dbReference type="EMBL" id="TDD86865.1"/>
    </source>
</evidence>
<protein>
    <submittedName>
        <fullName evidence="1">Uncharacterized protein</fullName>
    </submittedName>
</protein>
<gene>
    <name evidence="1" type="ORF">E1293_08995</name>
</gene>
<comment type="caution">
    <text evidence="1">The sequence shown here is derived from an EMBL/GenBank/DDBJ whole genome shotgun (WGS) entry which is preliminary data.</text>
</comment>
<dbReference type="Proteomes" id="UP000295578">
    <property type="component" value="Unassembled WGS sequence"/>
</dbReference>
<dbReference type="AlphaFoldDB" id="A0A4R5BLW3"/>
<reference evidence="1 2" key="1">
    <citation type="submission" date="2019-03" db="EMBL/GenBank/DDBJ databases">
        <title>Draft genome sequences of novel Actinobacteria.</title>
        <authorList>
            <person name="Sahin N."/>
            <person name="Ay H."/>
            <person name="Saygin H."/>
        </authorList>
    </citation>
    <scope>NUCLEOTIDE SEQUENCE [LARGE SCALE GENOMIC DNA]</scope>
    <source>
        <strain evidence="1 2">DSM 45941</strain>
    </source>
</reference>
<keyword evidence="2" id="KW-1185">Reference proteome</keyword>
<accession>A0A4R5BLW3</accession>